<proteinExistence type="predicted"/>
<keyword evidence="2" id="KW-1185">Reference proteome</keyword>
<accession>A0ACB9Q202</accession>
<comment type="caution">
    <text evidence="1">The sequence shown here is derived from an EMBL/GenBank/DDBJ whole genome shotgun (WGS) entry which is preliminary data.</text>
</comment>
<sequence length="147" mass="16948">MEAFAKNLVGKDTFTMVTNCSVRDCLLKIDKDCEAIRIDLANWDNLKAKSKLQQDMKAYRTAQGEIRIASIIKRLYEPEVKHELSNSVGDFLCKEADPTWSKIRKRLNSVMLSTKNKVNTFRIWHWSRGKERKDSKYRGICKASSGS</sequence>
<dbReference type="Proteomes" id="UP000828941">
    <property type="component" value="Chromosome 2"/>
</dbReference>
<gene>
    <name evidence="1" type="ORF">L6164_003032</name>
</gene>
<evidence type="ECO:0000313" key="1">
    <source>
        <dbReference type="EMBL" id="KAI4354139.1"/>
    </source>
</evidence>
<reference evidence="1 2" key="1">
    <citation type="journal article" date="2022" name="DNA Res.">
        <title>Chromosomal-level genome assembly of the orchid tree Bauhinia variegata (Leguminosae; Cercidoideae) supports the allotetraploid origin hypothesis of Bauhinia.</title>
        <authorList>
            <person name="Zhong Y."/>
            <person name="Chen Y."/>
            <person name="Zheng D."/>
            <person name="Pang J."/>
            <person name="Liu Y."/>
            <person name="Luo S."/>
            <person name="Meng S."/>
            <person name="Qian L."/>
            <person name="Wei D."/>
            <person name="Dai S."/>
            <person name="Zhou R."/>
        </authorList>
    </citation>
    <scope>NUCLEOTIDE SEQUENCE [LARGE SCALE GENOMIC DNA]</scope>
    <source>
        <strain evidence="1">BV-YZ2020</strain>
    </source>
</reference>
<evidence type="ECO:0000313" key="2">
    <source>
        <dbReference type="Proteomes" id="UP000828941"/>
    </source>
</evidence>
<organism evidence="1 2">
    <name type="scientific">Bauhinia variegata</name>
    <name type="common">Purple orchid tree</name>
    <name type="synonym">Phanera variegata</name>
    <dbReference type="NCBI Taxonomy" id="167791"/>
    <lineage>
        <taxon>Eukaryota</taxon>
        <taxon>Viridiplantae</taxon>
        <taxon>Streptophyta</taxon>
        <taxon>Embryophyta</taxon>
        <taxon>Tracheophyta</taxon>
        <taxon>Spermatophyta</taxon>
        <taxon>Magnoliopsida</taxon>
        <taxon>eudicotyledons</taxon>
        <taxon>Gunneridae</taxon>
        <taxon>Pentapetalae</taxon>
        <taxon>rosids</taxon>
        <taxon>fabids</taxon>
        <taxon>Fabales</taxon>
        <taxon>Fabaceae</taxon>
        <taxon>Cercidoideae</taxon>
        <taxon>Cercideae</taxon>
        <taxon>Bauhiniinae</taxon>
        <taxon>Bauhinia</taxon>
    </lineage>
</organism>
<protein>
    <submittedName>
        <fullName evidence="1">Uncharacterized protein</fullName>
    </submittedName>
</protein>
<dbReference type="EMBL" id="CM039427">
    <property type="protein sequence ID" value="KAI4354139.1"/>
    <property type="molecule type" value="Genomic_DNA"/>
</dbReference>
<name>A0ACB9Q202_BAUVA</name>